<reference evidence="1" key="1">
    <citation type="journal article" date="2021" name="Proc. Natl. Acad. Sci. U.S.A.">
        <title>A Catalog of Tens of Thousands of Viruses from Human Metagenomes Reveals Hidden Associations with Chronic Diseases.</title>
        <authorList>
            <person name="Tisza M.J."/>
            <person name="Buck C.B."/>
        </authorList>
    </citation>
    <scope>NUCLEOTIDE SEQUENCE</scope>
    <source>
        <strain evidence="1">CtPuP5</strain>
    </source>
</reference>
<proteinExistence type="predicted"/>
<name>A0A8S5L9J1_9CAUD</name>
<accession>A0A8S5L9J1</accession>
<sequence>MIPEIDKDMIQMFYELVKNNWRSIYNTPECLIRPVLDLLDKDKKEKPE</sequence>
<evidence type="ECO:0000313" key="1">
    <source>
        <dbReference type="EMBL" id="DAD66576.1"/>
    </source>
</evidence>
<protein>
    <submittedName>
        <fullName evidence="1">Uncharacterized protein</fullName>
    </submittedName>
</protein>
<organism evidence="1">
    <name type="scientific">Myoviridae sp. ctPuP5</name>
    <dbReference type="NCBI Taxonomy" id="2823543"/>
    <lineage>
        <taxon>Viruses</taxon>
        <taxon>Duplodnaviria</taxon>
        <taxon>Heunggongvirae</taxon>
        <taxon>Uroviricota</taxon>
        <taxon>Caudoviricetes</taxon>
    </lineage>
</organism>
<dbReference type="EMBL" id="BK014662">
    <property type="protein sequence ID" value="DAD66576.1"/>
    <property type="molecule type" value="Genomic_DNA"/>
</dbReference>